<feature type="chain" id="PRO_5012955225" evidence="1">
    <location>
        <begin position="16"/>
        <end position="160"/>
    </location>
</feature>
<dbReference type="Gene3D" id="2.60.120.260">
    <property type="entry name" value="Galactose-binding domain-like"/>
    <property type="match status" value="1"/>
</dbReference>
<comment type="caution">
    <text evidence="2">The sequence shown here is derived from an EMBL/GenBank/DDBJ whole genome shotgun (WGS) entry which is preliminary data.</text>
</comment>
<accession>A0A1R2BLJ8</accession>
<evidence type="ECO:0000256" key="1">
    <source>
        <dbReference type="SAM" id="SignalP"/>
    </source>
</evidence>
<dbReference type="Proteomes" id="UP000187209">
    <property type="component" value="Unassembled WGS sequence"/>
</dbReference>
<keyword evidence="3" id="KW-1185">Reference proteome</keyword>
<sequence>MITALLVFYFALAYSQECIDNNEIDFTFYCRSGSDDWIVSVNYPNGIWATAMSNPSIYWIAIPGSDYIWQNLDCSYCSITVTKSFFLIAPATNVYLYFVCDDRAKATINNLNLCEVTYGLMSTCDMTSATKVGLNELKIVAENDGGPGGLTYKLEVKIKL</sequence>
<evidence type="ECO:0000313" key="3">
    <source>
        <dbReference type="Proteomes" id="UP000187209"/>
    </source>
</evidence>
<protein>
    <submittedName>
        <fullName evidence="2">Uncharacterized protein</fullName>
    </submittedName>
</protein>
<reference evidence="2 3" key="1">
    <citation type="submission" date="2016-11" db="EMBL/GenBank/DDBJ databases">
        <title>The macronuclear genome of Stentor coeruleus: a giant cell with tiny introns.</title>
        <authorList>
            <person name="Slabodnick M."/>
            <person name="Ruby J.G."/>
            <person name="Reiff S.B."/>
            <person name="Swart E.C."/>
            <person name="Gosai S."/>
            <person name="Prabakaran S."/>
            <person name="Witkowska E."/>
            <person name="Larue G.E."/>
            <person name="Fisher S."/>
            <person name="Freeman R.M."/>
            <person name="Gunawardena J."/>
            <person name="Chu W."/>
            <person name="Stover N.A."/>
            <person name="Gregory B.D."/>
            <person name="Nowacki M."/>
            <person name="Derisi J."/>
            <person name="Roy S.W."/>
            <person name="Marshall W.F."/>
            <person name="Sood P."/>
        </authorList>
    </citation>
    <scope>NUCLEOTIDE SEQUENCE [LARGE SCALE GENOMIC DNA]</scope>
    <source>
        <strain evidence="2">WM001</strain>
    </source>
</reference>
<name>A0A1R2BLJ8_9CILI</name>
<organism evidence="2 3">
    <name type="scientific">Stentor coeruleus</name>
    <dbReference type="NCBI Taxonomy" id="5963"/>
    <lineage>
        <taxon>Eukaryota</taxon>
        <taxon>Sar</taxon>
        <taxon>Alveolata</taxon>
        <taxon>Ciliophora</taxon>
        <taxon>Postciliodesmatophora</taxon>
        <taxon>Heterotrichea</taxon>
        <taxon>Heterotrichida</taxon>
        <taxon>Stentoridae</taxon>
        <taxon>Stentor</taxon>
    </lineage>
</organism>
<dbReference type="EMBL" id="MPUH01000577">
    <property type="protein sequence ID" value="OMJ77415.1"/>
    <property type="molecule type" value="Genomic_DNA"/>
</dbReference>
<keyword evidence="1" id="KW-0732">Signal</keyword>
<gene>
    <name evidence="2" type="ORF">SteCoe_23017</name>
</gene>
<dbReference type="AlphaFoldDB" id="A0A1R2BLJ8"/>
<evidence type="ECO:0000313" key="2">
    <source>
        <dbReference type="EMBL" id="OMJ77415.1"/>
    </source>
</evidence>
<feature type="signal peptide" evidence="1">
    <location>
        <begin position="1"/>
        <end position="15"/>
    </location>
</feature>
<proteinExistence type="predicted"/>